<sequence length="74" mass="8351">MTVFDDHKPGAPCKPAAPRVSSRRENDMGWWRYLVRILAPQADAARLSPRLRRDAGINDQELEQAKAAKAPLIR</sequence>
<feature type="region of interest" description="Disordered" evidence="1">
    <location>
        <begin position="1"/>
        <end position="23"/>
    </location>
</feature>
<dbReference type="EMBL" id="JAOWLA010000005">
    <property type="protein sequence ID" value="MCV2864559.1"/>
    <property type="molecule type" value="Genomic_DNA"/>
</dbReference>
<comment type="caution">
    <text evidence="2">The sequence shown here is derived from an EMBL/GenBank/DDBJ whole genome shotgun (WGS) entry which is preliminary data.</text>
</comment>
<keyword evidence="3" id="KW-1185">Reference proteome</keyword>
<proteinExistence type="predicted"/>
<evidence type="ECO:0000313" key="2">
    <source>
        <dbReference type="EMBL" id="MCV2864559.1"/>
    </source>
</evidence>
<evidence type="ECO:0008006" key="4">
    <source>
        <dbReference type="Google" id="ProtNLM"/>
    </source>
</evidence>
<evidence type="ECO:0000313" key="3">
    <source>
        <dbReference type="Proteomes" id="UP001652503"/>
    </source>
</evidence>
<accession>A0ABT2Z089</accession>
<gene>
    <name evidence="2" type="ORF">OE647_07365</name>
</gene>
<name>A0ABT2Z089_9RHOB</name>
<reference evidence="2 3" key="1">
    <citation type="submission" date="2022-10" db="EMBL/GenBank/DDBJ databases">
        <title>Defluviimonas sp. nov., isolated from ocean surface water.</title>
        <authorList>
            <person name="He W."/>
            <person name="Wang L."/>
            <person name="Zhang D.-F."/>
        </authorList>
    </citation>
    <scope>NUCLEOTIDE SEQUENCE [LARGE SCALE GENOMIC DNA]</scope>
    <source>
        <strain evidence="2 3">WL0075</strain>
    </source>
</reference>
<evidence type="ECO:0000256" key="1">
    <source>
        <dbReference type="SAM" id="MobiDB-lite"/>
    </source>
</evidence>
<organism evidence="2 3">
    <name type="scientific">Albidovulum sediminicola</name>
    <dbReference type="NCBI Taxonomy" id="2984331"/>
    <lineage>
        <taxon>Bacteria</taxon>
        <taxon>Pseudomonadati</taxon>
        <taxon>Pseudomonadota</taxon>
        <taxon>Alphaproteobacteria</taxon>
        <taxon>Rhodobacterales</taxon>
        <taxon>Paracoccaceae</taxon>
        <taxon>Albidovulum</taxon>
    </lineage>
</organism>
<dbReference type="Proteomes" id="UP001652503">
    <property type="component" value="Unassembled WGS sequence"/>
</dbReference>
<dbReference type="RefSeq" id="WP_263721072.1">
    <property type="nucleotide sequence ID" value="NZ_JAOWLA010000005.1"/>
</dbReference>
<protein>
    <recommendedName>
        <fullName evidence="4">DUF1127 domain-containing protein</fullName>
    </recommendedName>
</protein>